<dbReference type="Pfam" id="PF09339">
    <property type="entry name" value="HTH_IclR"/>
    <property type="match status" value="1"/>
</dbReference>
<accession>A0A1Y1RTD1</accession>
<dbReference type="GO" id="GO:0003700">
    <property type="term" value="F:DNA-binding transcription factor activity"/>
    <property type="evidence" value="ECO:0007669"/>
    <property type="project" value="TreeGrafter"/>
</dbReference>
<keyword evidence="7" id="KW-1185">Reference proteome</keyword>
<evidence type="ECO:0000256" key="2">
    <source>
        <dbReference type="ARBA" id="ARBA00023125"/>
    </source>
</evidence>
<evidence type="ECO:0008006" key="8">
    <source>
        <dbReference type="Google" id="ProtNLM"/>
    </source>
</evidence>
<dbReference type="InterPro" id="IPR014757">
    <property type="entry name" value="Tscrpt_reg_IclR_C"/>
</dbReference>
<dbReference type="EMBL" id="MWQY01000029">
    <property type="protein sequence ID" value="ORC30700.1"/>
    <property type="molecule type" value="Genomic_DNA"/>
</dbReference>
<dbReference type="SUPFAM" id="SSF55781">
    <property type="entry name" value="GAF domain-like"/>
    <property type="match status" value="1"/>
</dbReference>
<dbReference type="InterPro" id="IPR036388">
    <property type="entry name" value="WH-like_DNA-bd_sf"/>
</dbReference>
<dbReference type="GO" id="GO:0003677">
    <property type="term" value="F:DNA binding"/>
    <property type="evidence" value="ECO:0007669"/>
    <property type="project" value="UniProtKB-KW"/>
</dbReference>
<keyword evidence="1" id="KW-0805">Transcription regulation</keyword>
<evidence type="ECO:0000256" key="3">
    <source>
        <dbReference type="ARBA" id="ARBA00023163"/>
    </source>
</evidence>
<evidence type="ECO:0000313" key="6">
    <source>
        <dbReference type="EMBL" id="ORC30700.1"/>
    </source>
</evidence>
<evidence type="ECO:0000259" key="5">
    <source>
        <dbReference type="PROSITE" id="PS51078"/>
    </source>
</evidence>
<dbReference type="InterPro" id="IPR036390">
    <property type="entry name" value="WH_DNA-bd_sf"/>
</dbReference>
<dbReference type="OrthoDB" id="9791752at2"/>
<reference evidence="6 7" key="1">
    <citation type="submission" date="2017-03" db="EMBL/GenBank/DDBJ databases">
        <title>Draft Genome sequence of Marispirochaeta sp. strain JC444.</title>
        <authorList>
            <person name="Shivani Y."/>
            <person name="Subhash Y."/>
            <person name="Sasikala C."/>
            <person name="Ramana C."/>
        </authorList>
    </citation>
    <scope>NUCLEOTIDE SEQUENCE [LARGE SCALE GENOMIC DNA]</scope>
    <source>
        <strain evidence="6 7">JC444</strain>
    </source>
</reference>
<dbReference type="PROSITE" id="PS51078">
    <property type="entry name" value="ICLR_ED"/>
    <property type="match status" value="1"/>
</dbReference>
<dbReference type="PANTHER" id="PTHR30136:SF35">
    <property type="entry name" value="HTH-TYPE TRANSCRIPTIONAL REGULATOR RV1719"/>
    <property type="match status" value="1"/>
</dbReference>
<evidence type="ECO:0000259" key="4">
    <source>
        <dbReference type="PROSITE" id="PS51077"/>
    </source>
</evidence>
<keyword evidence="2" id="KW-0238">DNA-binding</keyword>
<dbReference type="GO" id="GO:0045892">
    <property type="term" value="P:negative regulation of DNA-templated transcription"/>
    <property type="evidence" value="ECO:0007669"/>
    <property type="project" value="TreeGrafter"/>
</dbReference>
<dbReference type="SMART" id="SM00346">
    <property type="entry name" value="HTH_ICLR"/>
    <property type="match status" value="1"/>
</dbReference>
<dbReference type="InterPro" id="IPR050707">
    <property type="entry name" value="HTH_MetabolicPath_Reg"/>
</dbReference>
<sequence length="259" mass="28987">MVPAIEKADMIFSFLMQHPEGATLKETSTILGIPKSTTHRLLISLSELDYIEQDHHSGRFFLGPKLLSLSRAAERRLNLNRITTPYLEELSSRTRETVKLSVIRHKKVYVINTVLSPRIMKITVESGTVFPPHIGAAAKLLLSSLPDEEIDEYLEQELEEYTVNSVTDRDMLRKEIEAIRAEGLARDRQEETIGISGIAAPVRDSFGGIVAAVSIPYLSALRPEAELLPPLIECVDGISRRLGFYNHDEYSSSTPTTKE</sequence>
<dbReference type="PROSITE" id="PS51077">
    <property type="entry name" value="HTH_ICLR"/>
    <property type="match status" value="1"/>
</dbReference>
<dbReference type="Pfam" id="PF01614">
    <property type="entry name" value="IclR_C"/>
    <property type="match status" value="1"/>
</dbReference>
<dbReference type="Gene3D" id="1.10.10.10">
    <property type="entry name" value="Winged helix-like DNA-binding domain superfamily/Winged helix DNA-binding domain"/>
    <property type="match status" value="1"/>
</dbReference>
<feature type="domain" description="IclR-ED" evidence="5">
    <location>
        <begin position="65"/>
        <end position="244"/>
    </location>
</feature>
<dbReference type="RefSeq" id="WP_083052874.1">
    <property type="nucleotide sequence ID" value="NZ_MWQY01000029.1"/>
</dbReference>
<protein>
    <recommendedName>
        <fullName evidence="8">IclR family transcriptional regulator</fullName>
    </recommendedName>
</protein>
<dbReference type="InterPro" id="IPR029016">
    <property type="entry name" value="GAF-like_dom_sf"/>
</dbReference>
<dbReference type="Proteomes" id="UP000192343">
    <property type="component" value="Unassembled WGS sequence"/>
</dbReference>
<evidence type="ECO:0000313" key="7">
    <source>
        <dbReference type="Proteomes" id="UP000192343"/>
    </source>
</evidence>
<comment type="caution">
    <text evidence="6">The sequence shown here is derived from an EMBL/GenBank/DDBJ whole genome shotgun (WGS) entry which is preliminary data.</text>
</comment>
<dbReference type="SUPFAM" id="SSF46785">
    <property type="entry name" value="Winged helix' DNA-binding domain"/>
    <property type="match status" value="1"/>
</dbReference>
<dbReference type="AlphaFoldDB" id="A0A1Y1RTD1"/>
<name>A0A1Y1RTD1_9SPIO</name>
<dbReference type="PANTHER" id="PTHR30136">
    <property type="entry name" value="HELIX-TURN-HELIX TRANSCRIPTIONAL REGULATOR, ICLR FAMILY"/>
    <property type="match status" value="1"/>
</dbReference>
<evidence type="ECO:0000256" key="1">
    <source>
        <dbReference type="ARBA" id="ARBA00023015"/>
    </source>
</evidence>
<dbReference type="Gene3D" id="3.30.450.40">
    <property type="match status" value="1"/>
</dbReference>
<dbReference type="STRING" id="1963862.B4O97_17835"/>
<gene>
    <name evidence="6" type="ORF">B4O97_17835</name>
</gene>
<proteinExistence type="predicted"/>
<dbReference type="InterPro" id="IPR005471">
    <property type="entry name" value="Tscrpt_reg_IclR_N"/>
</dbReference>
<feature type="domain" description="HTH iclR-type" evidence="4">
    <location>
        <begin position="2"/>
        <end position="64"/>
    </location>
</feature>
<organism evidence="6 7">
    <name type="scientific">Marispirochaeta aestuarii</name>
    <dbReference type="NCBI Taxonomy" id="1963862"/>
    <lineage>
        <taxon>Bacteria</taxon>
        <taxon>Pseudomonadati</taxon>
        <taxon>Spirochaetota</taxon>
        <taxon>Spirochaetia</taxon>
        <taxon>Spirochaetales</taxon>
        <taxon>Spirochaetaceae</taxon>
        <taxon>Marispirochaeta</taxon>
    </lineage>
</organism>
<keyword evidence="3" id="KW-0804">Transcription</keyword>